<evidence type="ECO:0000256" key="7">
    <source>
        <dbReference type="ARBA" id="ARBA00023310"/>
    </source>
</evidence>
<dbReference type="Pfam" id="PF00213">
    <property type="entry name" value="OSCP"/>
    <property type="match status" value="1"/>
</dbReference>
<keyword evidence="4 8" id="KW-0406">Ion transport</keyword>
<dbReference type="NCBIfam" id="TIGR01145">
    <property type="entry name" value="ATP_synt_delta"/>
    <property type="match status" value="1"/>
</dbReference>
<keyword evidence="3 8" id="KW-0375">Hydrogen ion transport</keyword>
<dbReference type="Gene3D" id="1.10.520.20">
    <property type="entry name" value="N-terminal domain of the delta subunit of the F1F0-ATP synthase"/>
    <property type="match status" value="1"/>
</dbReference>
<protein>
    <recommendedName>
        <fullName evidence="8">ATP synthase subunit delta</fullName>
    </recommendedName>
    <alternativeName>
        <fullName evidence="8">ATP synthase F(1) sector subunit delta</fullName>
    </alternativeName>
    <alternativeName>
        <fullName evidence="8">F-type ATPase subunit delta</fullName>
        <shortName evidence="8">F-ATPase subunit delta</shortName>
    </alternativeName>
</protein>
<organism evidence="9 10">
    <name type="scientific">Candidatus Pandoraea novymonadis</name>
    <dbReference type="NCBI Taxonomy" id="1808959"/>
    <lineage>
        <taxon>Bacteria</taxon>
        <taxon>Pseudomonadati</taxon>
        <taxon>Pseudomonadota</taxon>
        <taxon>Betaproteobacteria</taxon>
        <taxon>Burkholderiales</taxon>
        <taxon>Burkholderiaceae</taxon>
        <taxon>Pandoraea</taxon>
    </lineage>
</organism>
<dbReference type="EMBL" id="MUHY01000001">
    <property type="protein sequence ID" value="PSB92464.1"/>
    <property type="molecule type" value="Genomic_DNA"/>
</dbReference>
<evidence type="ECO:0000313" key="9">
    <source>
        <dbReference type="EMBL" id="PSB92464.1"/>
    </source>
</evidence>
<dbReference type="InterPro" id="IPR026015">
    <property type="entry name" value="ATP_synth_OSCP/delta_N_sf"/>
</dbReference>
<dbReference type="SUPFAM" id="SSF47928">
    <property type="entry name" value="N-terminal domain of the delta subunit of the F1F0-ATP synthase"/>
    <property type="match status" value="1"/>
</dbReference>
<dbReference type="Proteomes" id="UP000242660">
    <property type="component" value="Unassembled WGS sequence"/>
</dbReference>
<keyword evidence="7 8" id="KW-0066">ATP synthesis</keyword>
<dbReference type="InterPro" id="IPR000711">
    <property type="entry name" value="ATPase_OSCP/dsu"/>
</dbReference>
<evidence type="ECO:0000256" key="4">
    <source>
        <dbReference type="ARBA" id="ARBA00023065"/>
    </source>
</evidence>
<evidence type="ECO:0000256" key="1">
    <source>
        <dbReference type="ARBA" id="ARBA00004370"/>
    </source>
</evidence>
<evidence type="ECO:0000256" key="8">
    <source>
        <dbReference type="HAMAP-Rule" id="MF_01416"/>
    </source>
</evidence>
<dbReference type="HAMAP" id="MF_01416">
    <property type="entry name" value="ATP_synth_delta_bact"/>
    <property type="match status" value="1"/>
</dbReference>
<reference evidence="9 10" key="1">
    <citation type="journal article" date="2017" name="Front. Microbiol.">
        <title>Genome of Ca. Pandoraea novymonadis, an Endosymbiotic Bacterium of the Trypanosomatid Novymonas esmeraldas.</title>
        <authorList>
            <person name="Kostygov A.Y."/>
            <person name="Butenko A."/>
            <person name="Nenarokova A."/>
            <person name="Tashyreva D."/>
            <person name="Flegontov P."/>
            <person name="Lukes J."/>
            <person name="Yurchenko V."/>
        </authorList>
    </citation>
    <scope>NUCLEOTIDE SEQUENCE [LARGE SCALE GENOMIC DNA]</scope>
    <source>
        <strain evidence="9 10">E262</strain>
    </source>
</reference>
<name>A0ABX5FFH2_9BURK</name>
<comment type="function">
    <text evidence="8">F(1)F(0) ATP synthase produces ATP from ADP in the presence of a proton or sodium gradient. F-type ATPases consist of two structural domains, F(1) containing the extramembraneous catalytic core and F(0) containing the membrane proton channel, linked together by a central stalk and a peripheral stalk. During catalysis, ATP synthesis in the catalytic domain of F(1) is coupled via a rotary mechanism of the central stalk subunits to proton translocation.</text>
</comment>
<evidence type="ECO:0000256" key="2">
    <source>
        <dbReference type="ARBA" id="ARBA00022448"/>
    </source>
</evidence>
<dbReference type="NCBIfam" id="NF004402">
    <property type="entry name" value="PRK05758.2-2"/>
    <property type="match status" value="1"/>
</dbReference>
<dbReference type="PANTHER" id="PTHR11910">
    <property type="entry name" value="ATP SYNTHASE DELTA CHAIN"/>
    <property type="match status" value="1"/>
</dbReference>
<comment type="caution">
    <text evidence="9">The sequence shown here is derived from an EMBL/GenBank/DDBJ whole genome shotgun (WGS) entry which is preliminary data.</text>
</comment>
<evidence type="ECO:0000256" key="6">
    <source>
        <dbReference type="ARBA" id="ARBA00023196"/>
    </source>
</evidence>
<proteinExistence type="inferred from homology"/>
<keyword evidence="5 8" id="KW-0472">Membrane</keyword>
<keyword evidence="10" id="KW-1185">Reference proteome</keyword>
<dbReference type="PRINTS" id="PR00125">
    <property type="entry name" value="ATPASEDELTA"/>
</dbReference>
<evidence type="ECO:0000256" key="5">
    <source>
        <dbReference type="ARBA" id="ARBA00023136"/>
    </source>
</evidence>
<keyword evidence="2 8" id="KW-0813">Transport</keyword>
<dbReference type="RefSeq" id="WP_106182773.1">
    <property type="nucleotide sequence ID" value="NZ_MUHY01000001.1"/>
</dbReference>
<keyword evidence="8" id="KW-1003">Cell membrane</keyword>
<evidence type="ECO:0000256" key="3">
    <source>
        <dbReference type="ARBA" id="ARBA00022781"/>
    </source>
</evidence>
<evidence type="ECO:0000313" key="10">
    <source>
        <dbReference type="Proteomes" id="UP000242660"/>
    </source>
</evidence>
<comment type="subcellular location">
    <subcellularLocation>
        <location evidence="8">Cell membrane</location>
        <topology evidence="8">Peripheral membrane protein</topology>
    </subcellularLocation>
    <subcellularLocation>
        <location evidence="1">Membrane</location>
    </subcellularLocation>
</comment>
<accession>A0ABX5FFH2</accession>
<keyword evidence="6 8" id="KW-0139">CF(1)</keyword>
<gene>
    <name evidence="9" type="primary">atpH_1</name>
    <name evidence="8" type="synonym">atpH</name>
    <name evidence="9" type="ORF">BZL35_00708</name>
</gene>
<sequence>MAELSTIARPYAEALFDVAQSGDINYWSELVQGLADVIRLPDVAALIDTPKVSPAQVVDFLSNAVKAPNNTTLCNFLSVLAERGRLLLMSEISKQFDVLKNTSAGSADVQIESAFPIDDTQLSDLVVVLERKFDCKLNANVRVNPLLLGGVRVVVGDQVLDTSVRARLVAMQASLMG</sequence>
<comment type="function">
    <text evidence="8">This protein is part of the stalk that links CF(0) to CF(1). It either transmits conformational changes from CF(0) to CF(1) or is implicated in proton conduction.</text>
</comment>
<comment type="similarity">
    <text evidence="8">Belongs to the ATPase delta chain family.</text>
</comment>